<dbReference type="RefSeq" id="XP_046061483.1">
    <property type="nucleotide sequence ID" value="XM_046205550.1"/>
</dbReference>
<keyword evidence="2" id="KW-1185">Reference proteome</keyword>
<protein>
    <submittedName>
        <fullName evidence="1">Uncharacterized protein</fullName>
    </submittedName>
</protein>
<name>A0A9P8P7A0_9ASCO</name>
<reference evidence="1" key="1">
    <citation type="journal article" date="2021" name="Open Biol.">
        <title>Shared evolutionary footprints suggest mitochondrial oxidative damage underlies multiple complex I losses in fungi.</title>
        <authorList>
            <person name="Schikora-Tamarit M.A."/>
            <person name="Marcet-Houben M."/>
            <person name="Nosek J."/>
            <person name="Gabaldon T."/>
        </authorList>
    </citation>
    <scope>NUCLEOTIDE SEQUENCE</scope>
    <source>
        <strain evidence="1">CBS6075</strain>
    </source>
</reference>
<comment type="caution">
    <text evidence="1">The sequence shown here is derived from an EMBL/GenBank/DDBJ whole genome shotgun (WGS) entry which is preliminary data.</text>
</comment>
<dbReference type="GeneID" id="70236433"/>
<accession>A0A9P8P7A0</accession>
<dbReference type="Proteomes" id="UP000769157">
    <property type="component" value="Unassembled WGS sequence"/>
</dbReference>
<organism evidence="1 2">
    <name type="scientific">Ogataea philodendri</name>
    <dbReference type="NCBI Taxonomy" id="1378263"/>
    <lineage>
        <taxon>Eukaryota</taxon>
        <taxon>Fungi</taxon>
        <taxon>Dikarya</taxon>
        <taxon>Ascomycota</taxon>
        <taxon>Saccharomycotina</taxon>
        <taxon>Pichiomycetes</taxon>
        <taxon>Pichiales</taxon>
        <taxon>Pichiaceae</taxon>
        <taxon>Ogataea</taxon>
    </lineage>
</organism>
<sequence length="254" mass="28419">MSPATFAPAKDEVSMVLRKGSMALRRAACEKNKTAKRVNLWQFLRIVVSRKSLDERLVIVADPKRVEELLRALAGVLDQTRDIIERGPRKVGLVVVADKRVEGLRLVVFHDRNRVQTEPPDQSQRREDVARGRFQNVIHGLAVPNSKRGLVTKTFGDGQIEHLCSIGQQLVFLDENAGTQFGRHSVEINRSRSASNVVIFVKNCNIECMTGELLEMIRSRRSTSSGANNCDPLIGDGNWLLVGKTRNEKKNHGC</sequence>
<dbReference type="EMBL" id="JAEUBE010000295">
    <property type="protein sequence ID" value="KAH3666279.1"/>
    <property type="molecule type" value="Genomic_DNA"/>
</dbReference>
<evidence type="ECO:0000313" key="1">
    <source>
        <dbReference type="EMBL" id="KAH3666279.1"/>
    </source>
</evidence>
<dbReference type="AlphaFoldDB" id="A0A9P8P7A0"/>
<reference evidence="1" key="2">
    <citation type="submission" date="2021-01" db="EMBL/GenBank/DDBJ databases">
        <authorList>
            <person name="Schikora-Tamarit M.A."/>
        </authorList>
    </citation>
    <scope>NUCLEOTIDE SEQUENCE</scope>
    <source>
        <strain evidence="1">CBS6075</strain>
    </source>
</reference>
<gene>
    <name evidence="1" type="ORF">OGAPHI_004468</name>
</gene>
<evidence type="ECO:0000313" key="2">
    <source>
        <dbReference type="Proteomes" id="UP000769157"/>
    </source>
</evidence>
<proteinExistence type="predicted"/>